<dbReference type="GO" id="GO:0003729">
    <property type="term" value="F:mRNA binding"/>
    <property type="evidence" value="ECO:0007669"/>
    <property type="project" value="TreeGrafter"/>
</dbReference>
<dbReference type="PANTHER" id="PTHR10724">
    <property type="entry name" value="30S RIBOSOMAL PROTEIN S1"/>
    <property type="match status" value="1"/>
</dbReference>
<dbReference type="InterPro" id="IPR012340">
    <property type="entry name" value="NA-bd_OB-fold"/>
</dbReference>
<dbReference type="SMART" id="SM00316">
    <property type="entry name" value="S1"/>
    <property type="match status" value="2"/>
</dbReference>
<evidence type="ECO:0000256" key="2">
    <source>
        <dbReference type="SAM" id="MobiDB-lite"/>
    </source>
</evidence>
<dbReference type="Pfam" id="PF00575">
    <property type="entry name" value="S1"/>
    <property type="match status" value="2"/>
</dbReference>
<feature type="compositionally biased region" description="Polar residues" evidence="2">
    <location>
        <begin position="1"/>
        <end position="12"/>
    </location>
</feature>
<evidence type="ECO:0000256" key="1">
    <source>
        <dbReference type="ARBA" id="ARBA00025453"/>
    </source>
</evidence>
<feature type="region of interest" description="Disordered" evidence="2">
    <location>
        <begin position="320"/>
        <end position="367"/>
    </location>
</feature>
<dbReference type="GO" id="GO:1990904">
    <property type="term" value="C:ribonucleoprotein complex"/>
    <property type="evidence" value="ECO:0007669"/>
    <property type="project" value="UniProtKB-KW"/>
</dbReference>
<dbReference type="Gene3D" id="2.40.50.140">
    <property type="entry name" value="Nucleic acid-binding proteins"/>
    <property type="match status" value="2"/>
</dbReference>
<dbReference type="EMBL" id="GBEZ01011914">
    <property type="protein sequence ID" value="JAC73920.1"/>
    <property type="molecule type" value="Transcribed_RNA"/>
</dbReference>
<dbReference type="EMBL" id="GBEZ01005620">
    <property type="protein sequence ID" value="JAC79707.1"/>
    <property type="molecule type" value="Transcribed_RNA"/>
</dbReference>
<feature type="non-terminal residue" evidence="4">
    <location>
        <position position="367"/>
    </location>
</feature>
<dbReference type="FunFam" id="2.40.50.140:FF:000051">
    <property type="entry name" value="RNA-binding transcriptional accessory protein"/>
    <property type="match status" value="1"/>
</dbReference>
<dbReference type="AlphaFoldDB" id="A0A061RT76"/>
<organism evidence="4">
    <name type="scientific">Tetraselmis sp. GSL018</name>
    <dbReference type="NCBI Taxonomy" id="582737"/>
    <lineage>
        <taxon>Eukaryota</taxon>
        <taxon>Viridiplantae</taxon>
        <taxon>Chlorophyta</taxon>
        <taxon>core chlorophytes</taxon>
        <taxon>Chlorodendrophyceae</taxon>
        <taxon>Chlorodendrales</taxon>
        <taxon>Chlorodendraceae</taxon>
        <taxon>Tetraselmis</taxon>
    </lineage>
</organism>
<dbReference type="SUPFAM" id="SSF50249">
    <property type="entry name" value="Nucleic acid-binding proteins"/>
    <property type="match status" value="2"/>
</dbReference>
<feature type="compositionally biased region" description="Basic and acidic residues" evidence="2">
    <location>
        <begin position="330"/>
        <end position="344"/>
    </location>
</feature>
<dbReference type="GO" id="GO:0006412">
    <property type="term" value="P:translation"/>
    <property type="evidence" value="ECO:0007669"/>
    <property type="project" value="TreeGrafter"/>
</dbReference>
<protein>
    <recommendedName>
        <fullName evidence="3">S1 motif domain-containing protein</fullName>
    </recommendedName>
</protein>
<dbReference type="GO" id="GO:0005737">
    <property type="term" value="C:cytoplasm"/>
    <property type="evidence" value="ECO:0007669"/>
    <property type="project" value="UniProtKB-ARBA"/>
</dbReference>
<gene>
    <name evidence="4" type="primary">K06959</name>
    <name evidence="5" type="ORF">TSPGSL018_12016</name>
    <name evidence="4" type="ORF">TSPGSL018_27428</name>
</gene>
<feature type="region of interest" description="Disordered" evidence="2">
    <location>
        <begin position="1"/>
        <end position="34"/>
    </location>
</feature>
<evidence type="ECO:0000313" key="5">
    <source>
        <dbReference type="EMBL" id="JAC79707.1"/>
    </source>
</evidence>
<dbReference type="PROSITE" id="PS50126">
    <property type="entry name" value="S1"/>
    <property type="match status" value="2"/>
</dbReference>
<dbReference type="GO" id="GO:0005840">
    <property type="term" value="C:ribosome"/>
    <property type="evidence" value="ECO:0007669"/>
    <property type="project" value="UniProtKB-KW"/>
</dbReference>
<feature type="domain" description="S1 motif" evidence="3">
    <location>
        <begin position="97"/>
        <end position="166"/>
    </location>
</feature>
<feature type="domain" description="S1 motif" evidence="3">
    <location>
        <begin position="207"/>
        <end position="278"/>
    </location>
</feature>
<proteinExistence type="predicted"/>
<sequence>METSRLVKQNLAQRPAVLGRPPKARAGRRSSSLSAVPLSLAKGLRASSNRSFRLYSAAANEEALSTESNAVESAPGAAERKAQLEAHQLELKDVEVGKIYTGVVRSTASFGAFVDIGAKKDGLVHISQLSDKFVSNVGDVLKAGQEVQVKVIEVDPKKMRMQLSIKEAAAQDASAGLDVPQRQEVRQARRQSTKKPKTKAEIPFKVGDTVKGTVKRTVTYGAFVSLGSDVEGLLHRSDLMLPEDAKPNAPVDTVLQEGAEIEVTVLSVKSGKVALTNKSAEYRAQEESLKKGVAVEVAGSTTALERALRKAGVEAAFPGVAPASEQAETAPEKASEPAAEKAAEPEAAPVKAAEPEPEKAPEPEPEP</sequence>
<evidence type="ECO:0000313" key="4">
    <source>
        <dbReference type="EMBL" id="JAC73920.1"/>
    </source>
</evidence>
<reference evidence="4" key="1">
    <citation type="submission" date="2014-05" db="EMBL/GenBank/DDBJ databases">
        <title>The transcriptome of the halophilic microalga Tetraselmis sp. GSL018 isolated from the Great Salt Lake, Utah.</title>
        <authorList>
            <person name="Jinkerson R.E."/>
            <person name="D'Adamo S."/>
            <person name="Posewitz M.C."/>
        </authorList>
    </citation>
    <scope>NUCLEOTIDE SEQUENCE</scope>
    <source>
        <strain evidence="4">GSL018</strain>
    </source>
</reference>
<dbReference type="PANTHER" id="PTHR10724:SF10">
    <property type="entry name" value="S1 RNA-BINDING DOMAIN-CONTAINING PROTEIN 1"/>
    <property type="match status" value="1"/>
</dbReference>
<comment type="function">
    <text evidence="1">Associates with the EF-Tu.GDP complex and induces the exchange of GDP to GTP. It remains bound to the aminoacyl-tRNA.EF-Tu.GTP complex up to the GTP hydrolysis stage on the ribosome.</text>
</comment>
<dbReference type="GO" id="GO:0003735">
    <property type="term" value="F:structural constituent of ribosome"/>
    <property type="evidence" value="ECO:0007669"/>
    <property type="project" value="TreeGrafter"/>
</dbReference>
<feature type="region of interest" description="Disordered" evidence="2">
    <location>
        <begin position="174"/>
        <end position="199"/>
    </location>
</feature>
<accession>A0A061RT76</accession>
<evidence type="ECO:0000259" key="3">
    <source>
        <dbReference type="PROSITE" id="PS50126"/>
    </source>
</evidence>
<dbReference type="InterPro" id="IPR050437">
    <property type="entry name" value="Ribos_protein_bS1-like"/>
</dbReference>
<feature type="compositionally biased region" description="Basic and acidic residues" evidence="2">
    <location>
        <begin position="353"/>
        <end position="367"/>
    </location>
</feature>
<feature type="compositionally biased region" description="Basic residues" evidence="2">
    <location>
        <begin position="188"/>
        <end position="197"/>
    </location>
</feature>
<dbReference type="InterPro" id="IPR003029">
    <property type="entry name" value="S1_domain"/>
</dbReference>
<name>A0A061RT76_9CHLO</name>